<dbReference type="PANTHER" id="PTHR35902">
    <property type="entry name" value="S-LAYER DOMAIN-LIKE PROTEIN-RELATED"/>
    <property type="match status" value="1"/>
</dbReference>
<keyword evidence="1" id="KW-0812">Transmembrane</keyword>
<feature type="transmembrane region" description="Helical" evidence="1">
    <location>
        <begin position="571"/>
        <end position="595"/>
    </location>
</feature>
<feature type="domain" description="DUF11" evidence="2">
    <location>
        <begin position="317"/>
        <end position="413"/>
    </location>
</feature>
<proteinExistence type="predicted"/>
<keyword evidence="1" id="KW-1133">Transmembrane helix</keyword>
<organism evidence="3">
    <name type="scientific">Candidatus Methanomethylicus mesodigestus</name>
    <dbReference type="NCBI Taxonomy" id="1867258"/>
    <lineage>
        <taxon>Archaea</taxon>
        <taxon>Thermoproteota</taxon>
        <taxon>Methanosuratincolia</taxon>
        <taxon>Candidatus Methanomethylicales</taxon>
        <taxon>Candidatus Methanomethylicaceae</taxon>
        <taxon>Candidatus Methanomethylicus</taxon>
    </lineage>
</organism>
<evidence type="ECO:0000256" key="1">
    <source>
        <dbReference type="SAM" id="Phobius"/>
    </source>
</evidence>
<sequence>MQKRDSYCIGHREGGADLRGKKICAILILMAITILPLASVSPVSAAYVDFDVRVNTQILVAGKENVLTFTISNLGDTAATNTVVTFQSQGSMFSTGSMILLGTDGIFYLGQMSAKASKLITVSVYVSPSAAGSIVTIGLNVNYDGSSPFQTAQVTHSIGFSVAASDNTGPSLYPSFSNPNFTGGQNNTVYLIVTNMGQRDANNVLILLEMPGASTQQSGESIIPGLTTSVGGLSSSSSQFMIVGGEGKWTVDSIKKGQSISLPVTIYASSGSMGSLYLFPVTISYTDNLTFVEDSRYAAARVLTTTLPASVFQFEISTQNLKAGEINNFTISVRNTYNTTAEGVTVQIGMPGASISSSSSYMSSQGSSFSIPSGSSSSFILIGEDGSWFIGNMAPGEERSIPVSVYVSPSSSGSMAAFSVGASYTDIFGKAHQETKSIGVIIRGAIDFEILETSTFPIYITPGKSFSLSVNLINLGTSTATSMIVTPRANGQLVPASDAKIFLGDVAVNVPSSFTISYIAGDVSNGTYSVEAFYTYKDTLGQKLNGTLEIPITIRVANTTSTTTPTQTSGYLNLIIAFWPYIVVVAGLIIAIFIFRHYRNSRSSA</sequence>
<accession>A0A7C3J4A1</accession>
<name>A0A7C3J4A1_9CREN</name>
<gene>
    <name evidence="3" type="ORF">ENS19_04060</name>
</gene>
<protein>
    <recommendedName>
        <fullName evidence="2">DUF11 domain-containing protein</fullName>
    </recommendedName>
</protein>
<evidence type="ECO:0000259" key="2">
    <source>
        <dbReference type="Pfam" id="PF01345"/>
    </source>
</evidence>
<reference evidence="3" key="1">
    <citation type="journal article" date="2020" name="mSystems">
        <title>Genome- and Community-Level Interaction Insights into Carbon Utilization and Element Cycling Functions of Hydrothermarchaeota in Hydrothermal Sediment.</title>
        <authorList>
            <person name="Zhou Z."/>
            <person name="Liu Y."/>
            <person name="Xu W."/>
            <person name="Pan J."/>
            <person name="Luo Z.H."/>
            <person name="Li M."/>
        </authorList>
    </citation>
    <scope>NUCLEOTIDE SEQUENCE [LARGE SCALE GENOMIC DNA]</scope>
    <source>
        <strain evidence="3">SpSt-468</strain>
    </source>
</reference>
<dbReference type="Pfam" id="PF01345">
    <property type="entry name" value="DUF11"/>
    <property type="match status" value="1"/>
</dbReference>
<dbReference type="AlphaFoldDB" id="A0A7C3J4A1"/>
<comment type="caution">
    <text evidence="3">The sequence shown here is derived from an EMBL/GenBank/DDBJ whole genome shotgun (WGS) entry which is preliminary data.</text>
</comment>
<dbReference type="InterPro" id="IPR001434">
    <property type="entry name" value="OmcB-like_DUF11"/>
</dbReference>
<evidence type="ECO:0000313" key="3">
    <source>
        <dbReference type="EMBL" id="HFK20437.1"/>
    </source>
</evidence>
<dbReference type="PANTHER" id="PTHR35902:SF3">
    <property type="entry name" value="NPCBM-ASSOCIATED, NEW3 DOMAIN OF ALPHA-GALACTOSIDASE"/>
    <property type="match status" value="1"/>
</dbReference>
<keyword evidence="1" id="KW-0472">Membrane</keyword>
<dbReference type="EMBL" id="DSTX01000005">
    <property type="protein sequence ID" value="HFK20437.1"/>
    <property type="molecule type" value="Genomic_DNA"/>
</dbReference>